<dbReference type="PROSITE" id="PS51132">
    <property type="entry name" value="OLF"/>
    <property type="match status" value="1"/>
</dbReference>
<dbReference type="RefSeq" id="XP_029010024.1">
    <property type="nucleotide sequence ID" value="XM_029154191.3"/>
</dbReference>
<keyword evidence="2" id="KW-0964">Secreted</keyword>
<evidence type="ECO:0000259" key="5">
    <source>
        <dbReference type="PROSITE" id="PS51132"/>
    </source>
</evidence>
<accession>A0A6P7MWP7</accession>
<dbReference type="GeneID" id="114857581"/>
<dbReference type="SMART" id="SM00284">
    <property type="entry name" value="OLF"/>
    <property type="match status" value="1"/>
</dbReference>
<dbReference type="AlphaFoldDB" id="A0A6P7MWP7"/>
<feature type="region of interest" description="Disordered" evidence="4">
    <location>
        <begin position="488"/>
        <end position="522"/>
    </location>
</feature>
<evidence type="ECO:0000313" key="7">
    <source>
        <dbReference type="RefSeq" id="XP_029010024.1"/>
    </source>
</evidence>
<feature type="compositionally biased region" description="Basic and acidic residues" evidence="4">
    <location>
        <begin position="419"/>
        <end position="434"/>
    </location>
</feature>
<feature type="compositionally biased region" description="Polar residues" evidence="4">
    <location>
        <begin position="437"/>
        <end position="456"/>
    </location>
</feature>
<dbReference type="PANTHER" id="PTHR23192:SF85">
    <property type="entry name" value="GLIOMEDIN"/>
    <property type="match status" value="1"/>
</dbReference>
<dbReference type="InterPro" id="IPR008160">
    <property type="entry name" value="Collagen"/>
</dbReference>
<dbReference type="InterPro" id="IPR003112">
    <property type="entry name" value="Olfac-like_dom"/>
</dbReference>
<feature type="region of interest" description="Disordered" evidence="4">
    <location>
        <begin position="404"/>
        <end position="456"/>
    </location>
</feature>
<dbReference type="PANTHER" id="PTHR23192">
    <property type="entry name" value="OLFACTOMEDIN-RELATED"/>
    <property type="match status" value="1"/>
</dbReference>
<dbReference type="OrthoDB" id="8397025at2759"/>
<feature type="compositionally biased region" description="Polar residues" evidence="4">
    <location>
        <begin position="405"/>
        <end position="418"/>
    </location>
</feature>
<comment type="subcellular location">
    <subcellularLocation>
        <location evidence="1">Secreted</location>
    </subcellularLocation>
</comment>
<reference evidence="7" key="1">
    <citation type="submission" date="2025-08" db="UniProtKB">
        <authorList>
            <consortium name="RefSeq"/>
        </authorList>
    </citation>
    <scope>IDENTIFICATION</scope>
</reference>
<evidence type="ECO:0000256" key="3">
    <source>
        <dbReference type="PROSITE-ProRule" id="PRU00446"/>
    </source>
</evidence>
<evidence type="ECO:0000256" key="2">
    <source>
        <dbReference type="ARBA" id="ARBA00022525"/>
    </source>
</evidence>
<dbReference type="Proteomes" id="UP000515150">
    <property type="component" value="Chromosome 6"/>
</dbReference>
<feature type="domain" description="Olfactomedin-like" evidence="5">
    <location>
        <begin position="680"/>
        <end position="924"/>
    </location>
</feature>
<dbReference type="Pfam" id="PF02191">
    <property type="entry name" value="OLF"/>
    <property type="match status" value="1"/>
</dbReference>
<feature type="region of interest" description="Disordered" evidence="4">
    <location>
        <begin position="287"/>
        <end position="337"/>
    </location>
</feature>
<organism evidence="6 7">
    <name type="scientific">Betta splendens</name>
    <name type="common">Siamese fighting fish</name>
    <dbReference type="NCBI Taxonomy" id="158456"/>
    <lineage>
        <taxon>Eukaryota</taxon>
        <taxon>Metazoa</taxon>
        <taxon>Chordata</taxon>
        <taxon>Craniata</taxon>
        <taxon>Vertebrata</taxon>
        <taxon>Euteleostomi</taxon>
        <taxon>Actinopterygii</taxon>
        <taxon>Neopterygii</taxon>
        <taxon>Teleostei</taxon>
        <taxon>Neoteleostei</taxon>
        <taxon>Acanthomorphata</taxon>
        <taxon>Anabantaria</taxon>
        <taxon>Anabantiformes</taxon>
        <taxon>Anabantoidei</taxon>
        <taxon>Osphronemidae</taxon>
        <taxon>Betta</taxon>
    </lineage>
</organism>
<gene>
    <name evidence="7" type="primary">LOC114857581</name>
</gene>
<evidence type="ECO:0000256" key="4">
    <source>
        <dbReference type="SAM" id="MobiDB-lite"/>
    </source>
</evidence>
<feature type="compositionally biased region" description="Basic and acidic residues" evidence="4">
    <location>
        <begin position="578"/>
        <end position="600"/>
    </location>
</feature>
<evidence type="ECO:0000313" key="6">
    <source>
        <dbReference type="Proteomes" id="UP000515150"/>
    </source>
</evidence>
<dbReference type="GO" id="GO:0009986">
    <property type="term" value="C:cell surface"/>
    <property type="evidence" value="ECO:0007669"/>
    <property type="project" value="TreeGrafter"/>
</dbReference>
<dbReference type="SUPFAM" id="SSF101898">
    <property type="entry name" value="NHL repeat"/>
    <property type="match status" value="1"/>
</dbReference>
<keyword evidence="6" id="KW-1185">Reference proteome</keyword>
<feature type="compositionally biased region" description="Low complexity" evidence="4">
    <location>
        <begin position="180"/>
        <end position="194"/>
    </location>
</feature>
<feature type="compositionally biased region" description="Polar residues" evidence="4">
    <location>
        <begin position="490"/>
        <end position="522"/>
    </location>
</feature>
<feature type="compositionally biased region" description="Pro residues" evidence="4">
    <location>
        <begin position="234"/>
        <end position="247"/>
    </location>
</feature>
<dbReference type="KEGG" id="bspl:114857581"/>
<comment type="caution">
    <text evidence="3">Lacks conserved residue(s) required for the propagation of feature annotation.</text>
</comment>
<feature type="region of interest" description="Disordered" evidence="4">
    <location>
        <begin position="569"/>
        <end position="600"/>
    </location>
</feature>
<protein>
    <submittedName>
        <fullName evidence="7">Gliomedin-like isoform X1</fullName>
    </submittedName>
</protein>
<dbReference type="GO" id="GO:0005615">
    <property type="term" value="C:extracellular space"/>
    <property type="evidence" value="ECO:0007669"/>
    <property type="project" value="TreeGrafter"/>
</dbReference>
<proteinExistence type="predicted"/>
<dbReference type="InParanoid" id="A0A6P7MWP7"/>
<feature type="region of interest" description="Disordered" evidence="4">
    <location>
        <begin position="174"/>
        <end position="255"/>
    </location>
</feature>
<dbReference type="Pfam" id="PF01391">
    <property type="entry name" value="Collagen"/>
    <property type="match status" value="1"/>
</dbReference>
<sequence length="925" mass="101304">MTCLLLRNSSSAVSPRDASACWPRVRYAPRVCVDPGARRALCARGGAWTRGAGMKESGRLGLGRKALAAGACAWLLVGSAALLLLLLRHRELTREVARLDAHTQELERLCRLQAAILPAAPEDGGARRLRRSRSDQEEAEGKKDVMMLMTYSMVPVKSVVNLCSSGGICLTGPPGPPGLPGRAGSPGPQGAPGPEGRRGRRGPPGEKGHPGPKGDPGPLRLKGETCSDILIEGPPGPRGPPGPPGPSGPFCCYPNEEINTTMRERTHQTKMLMESAPPLLTREAFGETDRENISSSPQDKSESPTPHEVFSVTDSTERPDTNESALLHPDDGHSDTSTVLVTKEPVTPPTVLFSGDESHNNDAFRGSDIITNSTTQSELVPHIPDYTRDWMEINTQDATEAPLGSLTSEGLQTPTPTHNPRDVSEKPPHVHEEPDSPSFNEDYSNHSMNGSNLGNITDTPIQLLTARLSADENSEDLNGNRSIAGKLMESDSSYSTQDETDLTANERWTQTDSPPTAYNSAASDVTDSVPHFNTYTQPELVPFKHDSSNTFTHSDTENVTEVPVIVLPATAASSTPQRLDDRDNVTDSEKPGDTKKESELVSFHQDDSHNIYNDTNTENATEAPVKPLTGFKSSGSVDLIPKNDVLNTSGNVTAIKSDSPPSLWNDRFNVTPSETWIRTECNIVTVKCKEKATKMQSTFGAWMSDAARLNQSRYWVADHFSGRVLFEYRNISAFQSRHNRTIDIGSYYQGCGHVVYNKSFYFHKAGTKKLMKLDLNTGRTNTLSMENSRYRSLSYLFQNSKTYFKFAVDENGLWVVFASDSDDDTMVAKLNTDTFTVESVINTAYPTTKAGNAFIACGVLYITDNSDRMVTYAFDLMKETPLGVNLHIRADSSTLAMLSYNPNKKLLYMWDNSSVKSCRVIMEPR</sequence>
<name>A0A6P7MWP7_BETSP</name>
<evidence type="ECO:0000256" key="1">
    <source>
        <dbReference type="ARBA" id="ARBA00004613"/>
    </source>
</evidence>
<dbReference type="InterPro" id="IPR050605">
    <property type="entry name" value="Olfactomedin-like_domain"/>
</dbReference>
<dbReference type="GO" id="GO:0007165">
    <property type="term" value="P:signal transduction"/>
    <property type="evidence" value="ECO:0007669"/>
    <property type="project" value="TreeGrafter"/>
</dbReference>